<evidence type="ECO:0000256" key="4">
    <source>
        <dbReference type="ARBA" id="ARBA00022519"/>
    </source>
</evidence>
<name>A0AA44Y190_BURVI</name>
<accession>A0AA44Y190</accession>
<dbReference type="PANTHER" id="PTHR42788:SF19">
    <property type="entry name" value="ALIPHATIC SULFONATES IMPORT ATP-BINDING PROTEIN SSUB 2"/>
    <property type="match status" value="1"/>
</dbReference>
<dbReference type="SMART" id="SM00382">
    <property type="entry name" value="AAA"/>
    <property type="match status" value="1"/>
</dbReference>
<keyword evidence="6 8" id="KW-0067">ATP-binding</keyword>
<dbReference type="PANTHER" id="PTHR42788">
    <property type="entry name" value="TAURINE IMPORT ATP-BINDING PROTEIN-RELATED"/>
    <property type="match status" value="1"/>
</dbReference>
<proteinExistence type="inferred from homology"/>
<dbReference type="GO" id="GO:0016887">
    <property type="term" value="F:ATP hydrolysis activity"/>
    <property type="evidence" value="ECO:0007669"/>
    <property type="project" value="InterPro"/>
</dbReference>
<keyword evidence="4" id="KW-0997">Cell inner membrane</keyword>
<dbReference type="Proteomes" id="UP000237632">
    <property type="component" value="Unassembled WGS sequence"/>
</dbReference>
<dbReference type="AlphaFoldDB" id="A0AA44Y190"/>
<keyword evidence="4" id="KW-0472">Membrane</keyword>
<comment type="caution">
    <text evidence="8">The sequence shown here is derived from an EMBL/GenBank/DDBJ whole genome shotgun (WGS) entry which is preliminary data.</text>
</comment>
<dbReference type="SUPFAM" id="SSF52540">
    <property type="entry name" value="P-loop containing nucleoside triphosphate hydrolases"/>
    <property type="match status" value="1"/>
</dbReference>
<dbReference type="InterPro" id="IPR050166">
    <property type="entry name" value="ABC_transporter_ATP-bind"/>
</dbReference>
<evidence type="ECO:0000313" key="9">
    <source>
        <dbReference type="Proteomes" id="UP000237632"/>
    </source>
</evidence>
<evidence type="ECO:0000256" key="3">
    <source>
        <dbReference type="ARBA" id="ARBA00022475"/>
    </source>
</evidence>
<evidence type="ECO:0000256" key="5">
    <source>
        <dbReference type="ARBA" id="ARBA00022741"/>
    </source>
</evidence>
<dbReference type="PROSITE" id="PS50893">
    <property type="entry name" value="ABC_TRANSPORTER_2"/>
    <property type="match status" value="1"/>
</dbReference>
<evidence type="ECO:0000313" key="8">
    <source>
        <dbReference type="EMBL" id="PRH42381.1"/>
    </source>
</evidence>
<protein>
    <submittedName>
        <fullName evidence="8">Sulfonate ABC transporter ATP-binding protein</fullName>
    </submittedName>
</protein>
<evidence type="ECO:0000259" key="7">
    <source>
        <dbReference type="PROSITE" id="PS50893"/>
    </source>
</evidence>
<comment type="similarity">
    <text evidence="1">Belongs to the ABC transporter superfamily.</text>
</comment>
<dbReference type="InterPro" id="IPR003593">
    <property type="entry name" value="AAA+_ATPase"/>
</dbReference>
<dbReference type="PROSITE" id="PS00211">
    <property type="entry name" value="ABC_TRANSPORTER_1"/>
    <property type="match status" value="1"/>
</dbReference>
<feature type="domain" description="ABC transporter" evidence="7">
    <location>
        <begin position="6"/>
        <end position="229"/>
    </location>
</feature>
<dbReference type="Pfam" id="PF00005">
    <property type="entry name" value="ABC_tran"/>
    <property type="match status" value="1"/>
</dbReference>
<dbReference type="InterPro" id="IPR003439">
    <property type="entry name" value="ABC_transporter-like_ATP-bd"/>
</dbReference>
<keyword evidence="5" id="KW-0547">Nucleotide-binding</keyword>
<dbReference type="InterPro" id="IPR027417">
    <property type="entry name" value="P-loop_NTPase"/>
</dbReference>
<evidence type="ECO:0000256" key="2">
    <source>
        <dbReference type="ARBA" id="ARBA00022448"/>
    </source>
</evidence>
<evidence type="ECO:0000256" key="1">
    <source>
        <dbReference type="ARBA" id="ARBA00005417"/>
    </source>
</evidence>
<organism evidence="8 9">
    <name type="scientific">Burkholderia vietnamiensis</name>
    <dbReference type="NCBI Taxonomy" id="60552"/>
    <lineage>
        <taxon>Bacteria</taxon>
        <taxon>Pseudomonadati</taxon>
        <taxon>Pseudomonadota</taxon>
        <taxon>Betaproteobacteria</taxon>
        <taxon>Burkholderiales</taxon>
        <taxon>Burkholderiaceae</taxon>
        <taxon>Burkholderia</taxon>
        <taxon>Burkholderia cepacia complex</taxon>
    </lineage>
</organism>
<dbReference type="RefSeq" id="WP_105856546.1">
    <property type="nucleotide sequence ID" value="NZ_PVHK01000071.1"/>
</dbReference>
<keyword evidence="2" id="KW-0813">Transport</keyword>
<reference evidence="8 9" key="1">
    <citation type="submission" date="2018-03" db="EMBL/GenBank/DDBJ databases">
        <authorList>
            <person name="Nguyen K."/>
            <person name="Fouts D."/>
            <person name="Sutton G."/>
        </authorList>
    </citation>
    <scope>NUCLEOTIDE SEQUENCE [LARGE SCALE GENOMIC DNA]</scope>
    <source>
        <strain evidence="8 9">AU3578</strain>
    </source>
</reference>
<sequence>MSDSVLHVRVRLKRYGGRAVLNDTQLAVRPGEIVSLLGPSGCGKSTLLRIAAWLDRDFDGVVALGGLPLDGPSPALAVIFQEPRLLPWLDVANNISFPLRARDEAADRVSALLAEVGLPGIEARWPKELSGGMAQRVAIARGLFSRPSVLLLDEPFSAVDAITRMRLQDLLLQVTSSHRMAALVVTHDVDEALLLSDRVLVMQSGQDGAGGGIVHELRVDLPRPRNRQAASDGGLRTALLDRLAELFAQPA</sequence>
<dbReference type="Gene3D" id="3.40.50.300">
    <property type="entry name" value="P-loop containing nucleotide triphosphate hydrolases"/>
    <property type="match status" value="1"/>
</dbReference>
<dbReference type="InterPro" id="IPR017871">
    <property type="entry name" value="ABC_transporter-like_CS"/>
</dbReference>
<evidence type="ECO:0000256" key="6">
    <source>
        <dbReference type="ARBA" id="ARBA00022840"/>
    </source>
</evidence>
<dbReference type="GO" id="GO:0005524">
    <property type="term" value="F:ATP binding"/>
    <property type="evidence" value="ECO:0007669"/>
    <property type="project" value="UniProtKB-KW"/>
</dbReference>
<gene>
    <name evidence="8" type="ORF">C6T65_10560</name>
</gene>
<keyword evidence="3" id="KW-1003">Cell membrane</keyword>
<dbReference type="EMBL" id="PVHK01000071">
    <property type="protein sequence ID" value="PRH42381.1"/>
    <property type="molecule type" value="Genomic_DNA"/>
</dbReference>